<keyword evidence="2" id="KW-1185">Reference proteome</keyword>
<feature type="non-terminal residue" evidence="1">
    <location>
        <position position="1"/>
    </location>
</feature>
<dbReference type="GO" id="GO:0016592">
    <property type="term" value="C:mediator complex"/>
    <property type="evidence" value="ECO:0007669"/>
    <property type="project" value="InterPro"/>
</dbReference>
<dbReference type="InterPro" id="IPR034568">
    <property type="entry name" value="MED30"/>
</dbReference>
<accession>A0AA38FN82</accession>
<dbReference type="AlphaFoldDB" id="A0AA38FN82"/>
<reference evidence="1 2" key="1">
    <citation type="journal article" date="2021" name="Nat. Plants">
        <title>The Taxus genome provides insights into paclitaxel biosynthesis.</title>
        <authorList>
            <person name="Xiong X."/>
            <person name="Gou J."/>
            <person name="Liao Q."/>
            <person name="Li Y."/>
            <person name="Zhou Q."/>
            <person name="Bi G."/>
            <person name="Li C."/>
            <person name="Du R."/>
            <person name="Wang X."/>
            <person name="Sun T."/>
            <person name="Guo L."/>
            <person name="Liang H."/>
            <person name="Lu P."/>
            <person name="Wu Y."/>
            <person name="Zhang Z."/>
            <person name="Ro D.K."/>
            <person name="Shang Y."/>
            <person name="Huang S."/>
            <person name="Yan J."/>
        </authorList>
    </citation>
    <scope>NUCLEOTIDE SEQUENCE [LARGE SCALE GENOMIC DNA]</scope>
    <source>
        <strain evidence="1">Ta-2019</strain>
    </source>
</reference>
<dbReference type="EMBL" id="JAHRHJ020000007">
    <property type="protein sequence ID" value="KAH9307216.1"/>
    <property type="molecule type" value="Genomic_DNA"/>
</dbReference>
<organism evidence="1 2">
    <name type="scientific">Taxus chinensis</name>
    <name type="common">Chinese yew</name>
    <name type="synonym">Taxus wallichiana var. chinensis</name>
    <dbReference type="NCBI Taxonomy" id="29808"/>
    <lineage>
        <taxon>Eukaryota</taxon>
        <taxon>Viridiplantae</taxon>
        <taxon>Streptophyta</taxon>
        <taxon>Embryophyta</taxon>
        <taxon>Tracheophyta</taxon>
        <taxon>Spermatophyta</taxon>
        <taxon>Pinopsida</taxon>
        <taxon>Pinidae</taxon>
        <taxon>Conifers II</taxon>
        <taxon>Cupressales</taxon>
        <taxon>Taxaceae</taxon>
        <taxon>Taxus</taxon>
    </lineage>
</organism>
<evidence type="ECO:0000313" key="1">
    <source>
        <dbReference type="EMBL" id="KAH9307216.1"/>
    </source>
</evidence>
<sequence>MMREDREINNDQNRRCEELAVEGQKHLEGTVEAAHEILVSMNQELCNPSLWMHPSSRDQDLPLGSGGGALEDARLRYKTSVFSLRAIISLISSSQDGDTMMGTENKGDQDEIQILEKRVGELRE</sequence>
<dbReference type="Proteomes" id="UP000824469">
    <property type="component" value="Unassembled WGS sequence"/>
</dbReference>
<proteinExistence type="predicted"/>
<dbReference type="PANTHER" id="PTHR36406:SF2">
    <property type="entry name" value="MEDIATOR OF RNA POLYMERASE II TRANSCRIPTION SUBUNIT 30"/>
    <property type="match status" value="1"/>
</dbReference>
<name>A0AA38FN82_TAXCH</name>
<dbReference type="PANTHER" id="PTHR36406">
    <property type="entry name" value="MEDIATOR OF RNA POLYMERASE II TRANSCRIPTION SUBUNIT 30"/>
    <property type="match status" value="1"/>
</dbReference>
<protein>
    <submittedName>
        <fullName evidence="1">Uncharacterized protein</fullName>
    </submittedName>
</protein>
<comment type="caution">
    <text evidence="1">The sequence shown here is derived from an EMBL/GenBank/DDBJ whole genome shotgun (WGS) entry which is preliminary data.</text>
</comment>
<evidence type="ECO:0000313" key="2">
    <source>
        <dbReference type="Proteomes" id="UP000824469"/>
    </source>
</evidence>
<gene>
    <name evidence="1" type="ORF">KI387_035127</name>
</gene>